<evidence type="ECO:0000256" key="1">
    <source>
        <dbReference type="SAM" id="SignalP"/>
    </source>
</evidence>
<protein>
    <recommendedName>
        <fullName evidence="4">Penicillin-binding protein activator LpoB</fullName>
    </recommendedName>
</protein>
<reference evidence="2 3" key="2">
    <citation type="submission" date="2021-02" db="EMBL/GenBank/DDBJ databases">
        <title>Sulfurospirillum tamanensis sp. nov.</title>
        <authorList>
            <person name="Frolova A."/>
            <person name="Merkel A."/>
            <person name="Slobodkin A."/>
        </authorList>
    </citation>
    <scope>NUCLEOTIDE SEQUENCE [LARGE SCALE GENOMIC DNA]</scope>
    <source>
        <strain evidence="2 3">T05b</strain>
    </source>
</reference>
<accession>A0ABS2WQV6</accession>
<dbReference type="RefSeq" id="WP_205458445.1">
    <property type="nucleotide sequence ID" value="NZ_JAFHKK010000005.1"/>
</dbReference>
<dbReference type="InterPro" id="IPR007485">
    <property type="entry name" value="LPS_assembly_LptE"/>
</dbReference>
<evidence type="ECO:0000313" key="3">
    <source>
        <dbReference type="Proteomes" id="UP000703590"/>
    </source>
</evidence>
<evidence type="ECO:0008006" key="4">
    <source>
        <dbReference type="Google" id="ProtNLM"/>
    </source>
</evidence>
<dbReference type="Pfam" id="PF04390">
    <property type="entry name" value="LptE"/>
    <property type="match status" value="1"/>
</dbReference>
<evidence type="ECO:0000313" key="2">
    <source>
        <dbReference type="EMBL" id="MBN2963900.1"/>
    </source>
</evidence>
<keyword evidence="3" id="KW-1185">Reference proteome</keyword>
<dbReference type="EMBL" id="JAFHKK010000005">
    <property type="protein sequence ID" value="MBN2963900.1"/>
    <property type="molecule type" value="Genomic_DNA"/>
</dbReference>
<dbReference type="PROSITE" id="PS51257">
    <property type="entry name" value="PROKAR_LIPOPROTEIN"/>
    <property type="match status" value="1"/>
</dbReference>
<comment type="caution">
    <text evidence="2">The sequence shown here is derived from an EMBL/GenBank/DDBJ whole genome shotgun (WGS) entry which is preliminary data.</text>
</comment>
<reference evidence="3" key="1">
    <citation type="submission" date="2021-02" db="EMBL/GenBank/DDBJ databases">
        <title>Sulfurospirillum tamanensis sp. nov.</title>
        <authorList>
            <person name="Merkel A.Y."/>
        </authorList>
    </citation>
    <scope>NUCLEOTIDE SEQUENCE [LARGE SCALE GENOMIC DNA]</scope>
    <source>
        <strain evidence="3">T05b</strain>
    </source>
</reference>
<sequence length="171" mass="18736">MRFFGLILVVALFAGCGYRPAAQVTQSVLGENVFIDVTINVQDPKNSVLIKDALKEAMIGRLGRNVVSKEQAQTQLYGTLGSVGFSATMYDQDGYVTAYKARVSLTIVTVFETGERETVRASGEYDFTIEANSVISDARRFEAIKNASVDALDEYIAAISIRGMRHGKHDQ</sequence>
<feature type="signal peptide" evidence="1">
    <location>
        <begin position="1"/>
        <end position="21"/>
    </location>
</feature>
<feature type="chain" id="PRO_5046659478" description="Penicillin-binding protein activator LpoB" evidence="1">
    <location>
        <begin position="22"/>
        <end position="171"/>
    </location>
</feature>
<dbReference type="Proteomes" id="UP000703590">
    <property type="component" value="Unassembled WGS sequence"/>
</dbReference>
<keyword evidence="1" id="KW-0732">Signal</keyword>
<gene>
    <name evidence="2" type="ORF">JWV37_03820</name>
</gene>
<proteinExistence type="predicted"/>
<organism evidence="2 3">
    <name type="scientific">Sulfurospirillum tamanense</name>
    <dbReference type="NCBI Taxonomy" id="2813362"/>
    <lineage>
        <taxon>Bacteria</taxon>
        <taxon>Pseudomonadati</taxon>
        <taxon>Campylobacterota</taxon>
        <taxon>Epsilonproteobacteria</taxon>
        <taxon>Campylobacterales</taxon>
        <taxon>Sulfurospirillaceae</taxon>
        <taxon>Sulfurospirillum</taxon>
    </lineage>
</organism>
<name>A0ABS2WQV6_9BACT</name>